<dbReference type="EMBL" id="LUEZ02000106">
    <property type="protein sequence ID" value="RDB18238.1"/>
    <property type="molecule type" value="Genomic_DNA"/>
</dbReference>
<dbReference type="Gene3D" id="3.80.10.10">
    <property type="entry name" value="Ribonuclease Inhibitor"/>
    <property type="match status" value="1"/>
</dbReference>
<gene>
    <name evidence="1" type="ORF">Hypma_000628</name>
</gene>
<reference evidence="1" key="1">
    <citation type="submission" date="2018-04" db="EMBL/GenBank/DDBJ databases">
        <title>Whole genome sequencing of Hypsizygus marmoreus.</title>
        <authorList>
            <person name="Choi I.-G."/>
            <person name="Min B."/>
            <person name="Kim J.-G."/>
            <person name="Kim S."/>
            <person name="Oh Y.-L."/>
            <person name="Kong W.-S."/>
            <person name="Park H."/>
            <person name="Jeong J."/>
            <person name="Song E.-S."/>
        </authorList>
    </citation>
    <scope>NUCLEOTIDE SEQUENCE [LARGE SCALE GENOMIC DNA]</scope>
    <source>
        <strain evidence="1">51987-8</strain>
    </source>
</reference>
<dbReference type="Proteomes" id="UP000076154">
    <property type="component" value="Unassembled WGS sequence"/>
</dbReference>
<evidence type="ECO:0000313" key="2">
    <source>
        <dbReference type="Proteomes" id="UP000076154"/>
    </source>
</evidence>
<sequence length="487" mass="55550">MELTKQMLNEVLPETSCATVRALLSDIEQDMARLDAQVLCKTKELQGLTSQWKEKFDEAAKCKMALSTQKKLPPELLSEIFSHCGPDRYDTRLPVSSYDHMPFKLLHVCSRWRKVALDTPRLWTALDIWLDGDSDPEFDDMYRQFIVMCRRAKLSAHFVVDGFHHCSRPSPLADILLSNTSRFENLYIQFRMGETEHSLFRRTSSFQNLKSLVLCDTPSSQTRGLYTLFKDAPLLRRLEITLFGRILYPPSFDLPWMQLTDLQASIVSSSDAYTLLPQCSNLERCIITIREHATIEPGPTITLFKLVKLRIELHLDVPVSMFLSRLTLPSLNMLDVRLSPFNRYTPPPHAEVAALLSRSSCALTTFWCDWLSSTQVEPIMQASPSLEEIVLLDTEIPLVAVTRMARQGLVPNLRILRCRVSQVVVAEALADMLELRRWSTGPDVPGIQFVKLHYAQAADFPSQLRARLRQLNDKSQGISVGDEILQR</sequence>
<dbReference type="InterPro" id="IPR032675">
    <property type="entry name" value="LRR_dom_sf"/>
</dbReference>
<organism evidence="1 2">
    <name type="scientific">Hypsizygus marmoreus</name>
    <name type="common">White beech mushroom</name>
    <name type="synonym">Agaricus marmoreus</name>
    <dbReference type="NCBI Taxonomy" id="39966"/>
    <lineage>
        <taxon>Eukaryota</taxon>
        <taxon>Fungi</taxon>
        <taxon>Dikarya</taxon>
        <taxon>Basidiomycota</taxon>
        <taxon>Agaricomycotina</taxon>
        <taxon>Agaricomycetes</taxon>
        <taxon>Agaricomycetidae</taxon>
        <taxon>Agaricales</taxon>
        <taxon>Tricholomatineae</taxon>
        <taxon>Lyophyllaceae</taxon>
        <taxon>Hypsizygus</taxon>
    </lineage>
</organism>
<name>A0A369J8G6_HYPMA</name>
<dbReference type="Gene3D" id="1.20.1280.50">
    <property type="match status" value="1"/>
</dbReference>
<evidence type="ECO:0000313" key="1">
    <source>
        <dbReference type="EMBL" id="RDB18238.1"/>
    </source>
</evidence>
<proteinExistence type="predicted"/>
<comment type="caution">
    <text evidence="1">The sequence shown here is derived from an EMBL/GenBank/DDBJ whole genome shotgun (WGS) entry which is preliminary data.</text>
</comment>
<dbReference type="OrthoDB" id="3365698at2759"/>
<protein>
    <submittedName>
        <fullName evidence="1">Uncharacterized protein</fullName>
    </submittedName>
</protein>
<dbReference type="AlphaFoldDB" id="A0A369J8G6"/>
<dbReference type="InParanoid" id="A0A369J8G6"/>
<accession>A0A369J8G6</accession>
<keyword evidence="2" id="KW-1185">Reference proteome</keyword>